<reference evidence="1 2" key="1">
    <citation type="submission" date="2019-02" db="EMBL/GenBank/DDBJ databases">
        <title>Genome sequencing of the rare red list fungi Antrodiella citrinella (Flaviporus citrinellus).</title>
        <authorList>
            <person name="Buettner E."/>
            <person name="Kellner H."/>
        </authorList>
    </citation>
    <scope>NUCLEOTIDE SEQUENCE [LARGE SCALE GENOMIC DNA]</scope>
    <source>
        <strain evidence="1 2">DSM 108506</strain>
    </source>
</reference>
<comment type="caution">
    <text evidence="1">The sequence shown here is derived from an EMBL/GenBank/DDBJ whole genome shotgun (WGS) entry which is preliminary data.</text>
</comment>
<evidence type="ECO:0000313" key="2">
    <source>
        <dbReference type="Proteomes" id="UP000308730"/>
    </source>
</evidence>
<name>A0A4S4MYH1_9APHY</name>
<keyword evidence="2" id="KW-1185">Reference proteome</keyword>
<evidence type="ECO:0000313" key="1">
    <source>
        <dbReference type="EMBL" id="THH31536.1"/>
    </source>
</evidence>
<dbReference type="AlphaFoldDB" id="A0A4S4MYH1"/>
<protein>
    <submittedName>
        <fullName evidence="1">Uncharacterized protein</fullName>
    </submittedName>
</protein>
<dbReference type="EMBL" id="SGPM01000044">
    <property type="protein sequence ID" value="THH31536.1"/>
    <property type="molecule type" value="Genomic_DNA"/>
</dbReference>
<organism evidence="1 2">
    <name type="scientific">Antrodiella citrinella</name>
    <dbReference type="NCBI Taxonomy" id="2447956"/>
    <lineage>
        <taxon>Eukaryota</taxon>
        <taxon>Fungi</taxon>
        <taxon>Dikarya</taxon>
        <taxon>Basidiomycota</taxon>
        <taxon>Agaricomycotina</taxon>
        <taxon>Agaricomycetes</taxon>
        <taxon>Polyporales</taxon>
        <taxon>Steccherinaceae</taxon>
        <taxon>Antrodiella</taxon>
    </lineage>
</organism>
<dbReference type="Proteomes" id="UP000308730">
    <property type="component" value="Unassembled WGS sequence"/>
</dbReference>
<accession>A0A4S4MYH1</accession>
<proteinExistence type="predicted"/>
<sequence length="288" mass="32948">MHSATSSQICAPLRSNHLLNSTFQGETFVNRRYTRMQVHLPTYNMQLRHAACTLRTWFPSIRGPLDGRRTCKERFKFLGPQATGNLTVTPSTTPISRITLLYLTIQVRILNLRRVSQIMEHTRTTPSTTQINDMTDLLHLQIRILHLRTLLYMIPGCILSPRVTIFLTPPILRTRASVKVNYDVESCKVPLKRLGHLGTGSTASILEIKHKSQDLRMLRATKIRLTADGICLTKVRNTQLRLPHSSPRRLGGLLRPLVGPNPELHAISLRLTMRRSQLEPIPKLRRRR</sequence>
<gene>
    <name evidence="1" type="ORF">EUX98_g2650</name>
</gene>